<reference evidence="4 5" key="1">
    <citation type="journal article" date="2017" name="Int. J. Syst. Evol. Microbiol.">
        <title>Bacillus mangrovi sp. nov., isolated from a sediment sample from a mangrove forest.</title>
        <authorList>
            <person name="Gupta V."/>
            <person name="Singh P.K."/>
            <person name="Korpole S."/>
            <person name="Tanuku N.R.S."/>
            <person name="Pinnaka A.K."/>
        </authorList>
    </citation>
    <scope>NUCLEOTIDE SEQUENCE [LARGE SCALE GENOMIC DNA]</scope>
    <source>
        <strain evidence="4 5">KCTC 33872</strain>
    </source>
</reference>
<keyword evidence="2" id="KW-0560">Oxidoreductase</keyword>
<dbReference type="RefSeq" id="WP_155113392.1">
    <property type="nucleotide sequence ID" value="NZ_WMIB01000019.1"/>
</dbReference>
<protein>
    <submittedName>
        <fullName evidence="4">General stress protein</fullName>
    </submittedName>
</protein>
<comment type="caution">
    <text evidence="4">The sequence shown here is derived from an EMBL/GenBank/DDBJ whole genome shotgun (WGS) entry which is preliminary data.</text>
</comment>
<dbReference type="Pfam" id="PF02525">
    <property type="entry name" value="Flavodoxin_2"/>
    <property type="match status" value="1"/>
</dbReference>
<dbReference type="GO" id="GO:0010181">
    <property type="term" value="F:FMN binding"/>
    <property type="evidence" value="ECO:0007669"/>
    <property type="project" value="TreeGrafter"/>
</dbReference>
<name>A0A7X2V5X7_9BACI</name>
<evidence type="ECO:0000259" key="3">
    <source>
        <dbReference type="Pfam" id="PF02525"/>
    </source>
</evidence>
<organism evidence="4 5">
    <name type="scientific">Metabacillus mangrovi</name>
    <dbReference type="NCBI Taxonomy" id="1491830"/>
    <lineage>
        <taxon>Bacteria</taxon>
        <taxon>Bacillati</taxon>
        <taxon>Bacillota</taxon>
        <taxon>Bacilli</taxon>
        <taxon>Bacillales</taxon>
        <taxon>Bacillaceae</taxon>
        <taxon>Metabacillus</taxon>
    </lineage>
</organism>
<dbReference type="InterPro" id="IPR003680">
    <property type="entry name" value="Flavodoxin_fold"/>
</dbReference>
<feature type="domain" description="Flavodoxin-like fold" evidence="3">
    <location>
        <begin position="1"/>
        <end position="169"/>
    </location>
</feature>
<dbReference type="AlphaFoldDB" id="A0A7X2V5X7"/>
<dbReference type="GO" id="GO:0003955">
    <property type="term" value="F:NAD(P)H dehydrogenase (quinone) activity"/>
    <property type="evidence" value="ECO:0007669"/>
    <property type="project" value="TreeGrafter"/>
</dbReference>
<dbReference type="PANTHER" id="PTHR47307:SF1">
    <property type="entry name" value="GLUTATHIONE-REGULATED POTASSIUM-EFFLUX SYSTEM ANCILLARY PROTEIN KEFG"/>
    <property type="match status" value="1"/>
</dbReference>
<gene>
    <name evidence="4" type="ORF">GKZ89_15895</name>
</gene>
<sequence>MKTLVLTAHPNMKDSTINKAWTERLRQENNITVHDLYEAYPNFKIDVQEEQELLLSHDRIIFQFPFYWYSSPAILKEWQDVVLTYGWAYGAQGTKLHGKQFGLAVSTGGPKEAYQAGGYNKYSMNELLKPFEAMSNLTGMKIIPAFLEQGVRTMSPEQVQESAERLAQYVTAE</sequence>
<dbReference type="Gene3D" id="3.40.50.360">
    <property type="match status" value="1"/>
</dbReference>
<dbReference type="EMBL" id="WMIB01000019">
    <property type="protein sequence ID" value="MTH54885.1"/>
    <property type="molecule type" value="Genomic_DNA"/>
</dbReference>
<dbReference type="Proteomes" id="UP000434639">
    <property type="component" value="Unassembled WGS sequence"/>
</dbReference>
<dbReference type="GO" id="GO:0009055">
    <property type="term" value="F:electron transfer activity"/>
    <property type="evidence" value="ECO:0007669"/>
    <property type="project" value="TreeGrafter"/>
</dbReference>
<dbReference type="SUPFAM" id="SSF52218">
    <property type="entry name" value="Flavoproteins"/>
    <property type="match status" value="1"/>
</dbReference>
<keyword evidence="5" id="KW-1185">Reference proteome</keyword>
<proteinExistence type="inferred from homology"/>
<evidence type="ECO:0000256" key="2">
    <source>
        <dbReference type="ARBA" id="ARBA00023002"/>
    </source>
</evidence>
<dbReference type="FunFam" id="3.40.50.360:FF:000013">
    <property type="entry name" value="Glutathione-regulated potassium-efflux system ancillary protein KefG"/>
    <property type="match status" value="1"/>
</dbReference>
<evidence type="ECO:0000313" key="4">
    <source>
        <dbReference type="EMBL" id="MTH54885.1"/>
    </source>
</evidence>
<comment type="similarity">
    <text evidence="1">Belongs to the NAD(P)H dehydrogenase (quinone) family.</text>
</comment>
<dbReference type="PANTHER" id="PTHR47307">
    <property type="entry name" value="GLUTATHIONE-REGULATED POTASSIUM-EFFLUX SYSTEM ANCILLARY PROTEIN KEFG"/>
    <property type="match status" value="1"/>
</dbReference>
<dbReference type="OrthoDB" id="9798454at2"/>
<dbReference type="InterPro" id="IPR029039">
    <property type="entry name" value="Flavoprotein-like_sf"/>
</dbReference>
<evidence type="ECO:0000313" key="5">
    <source>
        <dbReference type="Proteomes" id="UP000434639"/>
    </source>
</evidence>
<evidence type="ECO:0000256" key="1">
    <source>
        <dbReference type="ARBA" id="ARBA00006252"/>
    </source>
</evidence>
<dbReference type="InterPro" id="IPR046980">
    <property type="entry name" value="KefG/KefF"/>
</dbReference>
<accession>A0A7X2V5X7</accession>